<name>A0A9P4QRP5_9PLEO</name>
<dbReference type="GO" id="GO:0003676">
    <property type="term" value="F:nucleic acid binding"/>
    <property type="evidence" value="ECO:0007669"/>
    <property type="project" value="InterPro"/>
</dbReference>
<dbReference type="SUPFAM" id="SSF53098">
    <property type="entry name" value="Ribonuclease H-like"/>
    <property type="match status" value="1"/>
</dbReference>
<dbReference type="InterPro" id="IPR036397">
    <property type="entry name" value="RNaseH_sf"/>
</dbReference>
<evidence type="ECO:0000313" key="3">
    <source>
        <dbReference type="EMBL" id="KAF2732572.1"/>
    </source>
</evidence>
<evidence type="ECO:0000259" key="2">
    <source>
        <dbReference type="Pfam" id="PF21762"/>
    </source>
</evidence>
<gene>
    <name evidence="3" type="ORF">EJ04DRAFT_578317</name>
</gene>
<sequence length="317" mass="34890">MSSRNSIRSSSSSSPETWTEAKTVLTPLEEVRQYFSKLSDTEVLRHVLGFPSDGAPELAKHAIINAIDIEAYCFDQSKLTEVGLAVLTAPELAGIAAANPGPHAKNVLKQIYNYHYRLRENAHLVNNASFLKGNPEKNHFGETRFLSAIQMNNALKNAFCWPVDENKPELGFCPVVILGHAVRGDFNMLRNGIGFDAEEYDTVVRTIDTQQIADENCVASEALVKSGNRIGLARLASYYNSALRDQHNASNDIAYTMITAVLMGLGREIYGGHIPQARGKKTMQEVVNGLEIWSKSKSPSSFGVKKFCTRCDGNGHL</sequence>
<protein>
    <recommendedName>
        <fullName evidence="2">Gfd2/YDR514C-like C-terminal domain-containing protein</fullName>
    </recommendedName>
</protein>
<dbReference type="InterPro" id="IPR012337">
    <property type="entry name" value="RNaseH-like_sf"/>
</dbReference>
<dbReference type="Proteomes" id="UP000799444">
    <property type="component" value="Unassembled WGS sequence"/>
</dbReference>
<dbReference type="PANTHER" id="PTHR28083">
    <property type="entry name" value="GOOD FOR FULL DBP5 ACTIVITY PROTEIN 2"/>
    <property type="match status" value="1"/>
</dbReference>
<comment type="caution">
    <text evidence="3">The sequence shown here is derived from an EMBL/GenBank/DDBJ whole genome shotgun (WGS) entry which is preliminary data.</text>
</comment>
<organism evidence="3 4">
    <name type="scientific">Polyplosphaeria fusca</name>
    <dbReference type="NCBI Taxonomy" id="682080"/>
    <lineage>
        <taxon>Eukaryota</taxon>
        <taxon>Fungi</taxon>
        <taxon>Dikarya</taxon>
        <taxon>Ascomycota</taxon>
        <taxon>Pezizomycotina</taxon>
        <taxon>Dothideomycetes</taxon>
        <taxon>Pleosporomycetidae</taxon>
        <taxon>Pleosporales</taxon>
        <taxon>Tetraplosphaeriaceae</taxon>
        <taxon>Polyplosphaeria</taxon>
    </lineage>
</organism>
<evidence type="ECO:0000256" key="1">
    <source>
        <dbReference type="SAM" id="MobiDB-lite"/>
    </source>
</evidence>
<dbReference type="GO" id="GO:0005634">
    <property type="term" value="C:nucleus"/>
    <property type="evidence" value="ECO:0007669"/>
    <property type="project" value="TreeGrafter"/>
</dbReference>
<evidence type="ECO:0000313" key="4">
    <source>
        <dbReference type="Proteomes" id="UP000799444"/>
    </source>
</evidence>
<feature type="domain" description="Gfd2/YDR514C-like C-terminal" evidence="2">
    <location>
        <begin position="65"/>
        <end position="263"/>
    </location>
</feature>
<dbReference type="Gene3D" id="3.30.420.10">
    <property type="entry name" value="Ribonuclease H-like superfamily/Ribonuclease H"/>
    <property type="match status" value="1"/>
</dbReference>
<reference evidence="3" key="1">
    <citation type="journal article" date="2020" name="Stud. Mycol.">
        <title>101 Dothideomycetes genomes: a test case for predicting lifestyles and emergence of pathogens.</title>
        <authorList>
            <person name="Haridas S."/>
            <person name="Albert R."/>
            <person name="Binder M."/>
            <person name="Bloem J."/>
            <person name="Labutti K."/>
            <person name="Salamov A."/>
            <person name="Andreopoulos B."/>
            <person name="Baker S."/>
            <person name="Barry K."/>
            <person name="Bills G."/>
            <person name="Bluhm B."/>
            <person name="Cannon C."/>
            <person name="Castanera R."/>
            <person name="Culley D."/>
            <person name="Daum C."/>
            <person name="Ezra D."/>
            <person name="Gonzalez J."/>
            <person name="Henrissat B."/>
            <person name="Kuo A."/>
            <person name="Liang C."/>
            <person name="Lipzen A."/>
            <person name="Lutzoni F."/>
            <person name="Magnuson J."/>
            <person name="Mondo S."/>
            <person name="Nolan M."/>
            <person name="Ohm R."/>
            <person name="Pangilinan J."/>
            <person name="Park H.-J."/>
            <person name="Ramirez L."/>
            <person name="Alfaro M."/>
            <person name="Sun H."/>
            <person name="Tritt A."/>
            <person name="Yoshinaga Y."/>
            <person name="Zwiers L.-H."/>
            <person name="Turgeon B."/>
            <person name="Goodwin S."/>
            <person name="Spatafora J."/>
            <person name="Crous P."/>
            <person name="Grigoriev I."/>
        </authorList>
    </citation>
    <scope>NUCLEOTIDE SEQUENCE</scope>
    <source>
        <strain evidence="3">CBS 125425</strain>
    </source>
</reference>
<dbReference type="Pfam" id="PF21762">
    <property type="entry name" value="DEDDh_C"/>
    <property type="match status" value="1"/>
</dbReference>
<dbReference type="EMBL" id="ML996175">
    <property type="protein sequence ID" value="KAF2732572.1"/>
    <property type="molecule type" value="Genomic_DNA"/>
</dbReference>
<feature type="compositionally biased region" description="Low complexity" evidence="1">
    <location>
        <begin position="1"/>
        <end position="14"/>
    </location>
</feature>
<dbReference type="OrthoDB" id="5953249at2759"/>
<dbReference type="PANTHER" id="PTHR28083:SF1">
    <property type="entry name" value="GOOD FOR FULL DBP5 ACTIVITY PROTEIN 2"/>
    <property type="match status" value="1"/>
</dbReference>
<dbReference type="InterPro" id="IPR048519">
    <property type="entry name" value="Gfd2/YDR514C-like_C"/>
</dbReference>
<dbReference type="AlphaFoldDB" id="A0A9P4QRP5"/>
<dbReference type="InterPro" id="IPR040151">
    <property type="entry name" value="Gfd2/YDR514C-like"/>
</dbReference>
<keyword evidence="4" id="KW-1185">Reference proteome</keyword>
<accession>A0A9P4QRP5</accession>
<feature type="region of interest" description="Disordered" evidence="1">
    <location>
        <begin position="1"/>
        <end position="20"/>
    </location>
</feature>
<proteinExistence type="predicted"/>